<organism evidence="1 2">
    <name type="scientific">Melastoma candidum</name>
    <dbReference type="NCBI Taxonomy" id="119954"/>
    <lineage>
        <taxon>Eukaryota</taxon>
        <taxon>Viridiplantae</taxon>
        <taxon>Streptophyta</taxon>
        <taxon>Embryophyta</taxon>
        <taxon>Tracheophyta</taxon>
        <taxon>Spermatophyta</taxon>
        <taxon>Magnoliopsida</taxon>
        <taxon>eudicotyledons</taxon>
        <taxon>Gunneridae</taxon>
        <taxon>Pentapetalae</taxon>
        <taxon>rosids</taxon>
        <taxon>malvids</taxon>
        <taxon>Myrtales</taxon>
        <taxon>Melastomataceae</taxon>
        <taxon>Melastomatoideae</taxon>
        <taxon>Melastomateae</taxon>
        <taxon>Melastoma</taxon>
    </lineage>
</organism>
<protein>
    <submittedName>
        <fullName evidence="1">Uncharacterized protein</fullName>
    </submittedName>
</protein>
<dbReference type="Proteomes" id="UP001057402">
    <property type="component" value="Chromosome 4"/>
</dbReference>
<keyword evidence="2" id="KW-1185">Reference proteome</keyword>
<proteinExistence type="predicted"/>
<evidence type="ECO:0000313" key="2">
    <source>
        <dbReference type="Proteomes" id="UP001057402"/>
    </source>
</evidence>
<name>A0ACB9RF75_9MYRT</name>
<accession>A0ACB9RF75</accession>
<sequence length="107" mass="12318">MALLNHWQFSDSQRKHLDIHCQIIRFGMLIHTIINFAALQFFDKFCVLSHLLRSREPPPSLNTAGRPEPKTIERQVLPVNGIVFTFHPLLTVTTDIIMLVTCITEHS</sequence>
<evidence type="ECO:0000313" key="1">
    <source>
        <dbReference type="EMBL" id="KAI4374602.1"/>
    </source>
</evidence>
<gene>
    <name evidence="1" type="ORF">MLD38_012581</name>
</gene>
<reference evidence="2" key="1">
    <citation type="journal article" date="2023" name="Front. Plant Sci.">
        <title>Chromosomal-level genome assembly of Melastoma candidum provides insights into trichome evolution.</title>
        <authorList>
            <person name="Zhong Y."/>
            <person name="Wu W."/>
            <person name="Sun C."/>
            <person name="Zou P."/>
            <person name="Liu Y."/>
            <person name="Dai S."/>
            <person name="Zhou R."/>
        </authorList>
    </citation>
    <scope>NUCLEOTIDE SEQUENCE [LARGE SCALE GENOMIC DNA]</scope>
</reference>
<dbReference type="EMBL" id="CM042883">
    <property type="protein sequence ID" value="KAI4374602.1"/>
    <property type="molecule type" value="Genomic_DNA"/>
</dbReference>
<comment type="caution">
    <text evidence="1">The sequence shown here is derived from an EMBL/GenBank/DDBJ whole genome shotgun (WGS) entry which is preliminary data.</text>
</comment>